<dbReference type="GO" id="GO:0005548">
    <property type="term" value="F:phospholipid transporter activity"/>
    <property type="evidence" value="ECO:0007669"/>
    <property type="project" value="TreeGrafter"/>
</dbReference>
<keyword evidence="1" id="KW-0812">Transmembrane</keyword>
<protein>
    <submittedName>
        <fullName evidence="2">ABC transporter permease</fullName>
    </submittedName>
</protein>
<dbReference type="Pfam" id="PF02405">
    <property type="entry name" value="MlaE"/>
    <property type="match status" value="1"/>
</dbReference>
<keyword evidence="1" id="KW-1133">Transmembrane helix</keyword>
<dbReference type="Proteomes" id="UP000297065">
    <property type="component" value="Chromosome"/>
</dbReference>
<accession>A0A4P7UMJ0</accession>
<feature type="transmembrane region" description="Helical" evidence="1">
    <location>
        <begin position="312"/>
        <end position="335"/>
    </location>
</feature>
<dbReference type="PANTHER" id="PTHR30188">
    <property type="entry name" value="ABC TRANSPORTER PERMEASE PROTEIN-RELATED"/>
    <property type="match status" value="1"/>
</dbReference>
<feature type="transmembrane region" description="Helical" evidence="1">
    <location>
        <begin position="347"/>
        <end position="369"/>
    </location>
</feature>
<evidence type="ECO:0000313" key="2">
    <source>
        <dbReference type="EMBL" id="QCC85961.1"/>
    </source>
</evidence>
<dbReference type="InterPro" id="IPR030802">
    <property type="entry name" value="Permease_MalE"/>
</dbReference>
<dbReference type="EMBL" id="CP036295">
    <property type="protein sequence ID" value="QCC85961.1"/>
    <property type="molecule type" value="Genomic_DNA"/>
</dbReference>
<feature type="transmembrane region" description="Helical" evidence="1">
    <location>
        <begin position="167"/>
        <end position="187"/>
    </location>
</feature>
<evidence type="ECO:0000256" key="1">
    <source>
        <dbReference type="SAM" id="Phobius"/>
    </source>
</evidence>
<dbReference type="OrthoDB" id="9805022at2"/>
<feature type="transmembrane region" description="Helical" evidence="1">
    <location>
        <begin position="199"/>
        <end position="221"/>
    </location>
</feature>
<dbReference type="GO" id="GO:0043190">
    <property type="term" value="C:ATP-binding cassette (ABC) transporter complex"/>
    <property type="evidence" value="ECO:0007669"/>
    <property type="project" value="InterPro"/>
</dbReference>
<feature type="transmembrane region" description="Helical" evidence="1">
    <location>
        <begin position="262"/>
        <end position="292"/>
    </location>
</feature>
<reference evidence="2 3" key="1">
    <citation type="submission" date="2019-02" db="EMBL/GenBank/DDBJ databases">
        <title>Complete Genome Sequence of Desulfovibrio desulfuricans IC1, a Sulfonate Utilizing Anaerobe.</title>
        <authorList>
            <person name="Day L.A."/>
            <person name="De Leon K.B."/>
            <person name="Wall J.D."/>
        </authorList>
    </citation>
    <scope>NUCLEOTIDE SEQUENCE [LARGE SCALE GENOMIC DNA]</scope>
    <source>
        <strain evidence="2 3">IC1</strain>
    </source>
</reference>
<dbReference type="AlphaFoldDB" id="A0A4P7UMJ0"/>
<gene>
    <name evidence="2" type="ORF">DDIC_08745</name>
</gene>
<dbReference type="PRINTS" id="PR00173">
    <property type="entry name" value="EDTRNSPORT"/>
</dbReference>
<sequence length="375" mass="39907">METSPQVTVSVQGPLLRVCVGGRWNMDEPWPREAAAALSQTADQRIREVCLASEALGQWDSTLLVFVVQMVKAARVRNLTLRTELPEGLERLIKLAFAVPAKEGSARSKSTAGFVTRVGESVLALPPKLYDFLNFLGEVVLSIWRLFLGRAKMRPMDLFAAMHECGVAALPIISLTSLLFGLILAFVGAVQLTQFGAQIYVAGLVGIGMLRVMGAIMVGVVMSGRVGAAYAALIGTMQVNEEVDALSTLGISPHDFLVLPRVLALMAMIPLLTLYADLMGIIGGFLVGTAMLHLNPLEYVNATIQMVPFKHVIIGLVYGTVFGAIVAVAGCYQGIRCGRSAQAVGQATTTAVVQAIVGIIVATAIITIICNVLEV</sequence>
<evidence type="ECO:0000313" key="3">
    <source>
        <dbReference type="Proteomes" id="UP000297065"/>
    </source>
</evidence>
<dbReference type="PANTHER" id="PTHR30188:SF3">
    <property type="entry name" value="ABC TRANSPORTER PERMEASE"/>
    <property type="match status" value="1"/>
</dbReference>
<proteinExistence type="predicted"/>
<organism evidence="2 3">
    <name type="scientific">Desulfovibrio desulfuricans</name>
    <dbReference type="NCBI Taxonomy" id="876"/>
    <lineage>
        <taxon>Bacteria</taxon>
        <taxon>Pseudomonadati</taxon>
        <taxon>Thermodesulfobacteriota</taxon>
        <taxon>Desulfovibrionia</taxon>
        <taxon>Desulfovibrionales</taxon>
        <taxon>Desulfovibrionaceae</taxon>
        <taxon>Desulfovibrio</taxon>
    </lineage>
</organism>
<name>A0A4P7UMJ0_DESDE</name>
<keyword evidence="1" id="KW-0472">Membrane</keyword>